<accession>A0A143DE79</accession>
<dbReference type="EMBL" id="CP014525">
    <property type="protein sequence ID" value="AMW35034.1"/>
    <property type="molecule type" value="Genomic_DNA"/>
</dbReference>
<dbReference type="STRING" id="1549855.AY555_07430"/>
<evidence type="ECO:0000313" key="2">
    <source>
        <dbReference type="Proteomes" id="UP000076066"/>
    </source>
</evidence>
<dbReference type="AlphaFoldDB" id="A0A143DE79"/>
<sequence>MIVHGRDHIRAALHAQRSLGNPRVLEFWSPPDAIRWQGPRWLWLLCLTETTGTPPDRWTLVLDCGDAAGMALTALRDGIPAIAVHSLHATATRTLEAVAKQLGQRLTLDYPERLDLGLCTDADYACKALLRGDRDAIKGALCTGPRRPLNLLQEP</sequence>
<protein>
    <submittedName>
        <fullName evidence="1">Uncharacterized protein</fullName>
    </submittedName>
</protein>
<evidence type="ECO:0000313" key="1">
    <source>
        <dbReference type="EMBL" id="AMW35034.1"/>
    </source>
</evidence>
<dbReference type="KEGG" id="hjo:AY555_07430"/>
<gene>
    <name evidence="1" type="ORF">AY555_07430</name>
</gene>
<reference evidence="1 2" key="1">
    <citation type="submission" date="2016-02" db="EMBL/GenBank/DDBJ databases">
        <title>Complete Genome of H5569, the type strain of the newly described species Haematospirillium jordaniae.</title>
        <authorList>
            <person name="Nicholson A.C."/>
            <person name="Humrighouse B.W."/>
            <person name="Loparov V."/>
            <person name="McQuiston J.R."/>
        </authorList>
    </citation>
    <scope>NUCLEOTIDE SEQUENCE [LARGE SCALE GENOMIC DNA]</scope>
    <source>
        <strain evidence="1 2">H5569</strain>
    </source>
</reference>
<organism evidence="1 2">
    <name type="scientific">Haematospirillum jordaniae</name>
    <dbReference type="NCBI Taxonomy" id="1549855"/>
    <lineage>
        <taxon>Bacteria</taxon>
        <taxon>Pseudomonadati</taxon>
        <taxon>Pseudomonadota</taxon>
        <taxon>Alphaproteobacteria</taxon>
        <taxon>Rhodospirillales</taxon>
        <taxon>Novispirillaceae</taxon>
        <taxon>Haematospirillum</taxon>
    </lineage>
</organism>
<proteinExistence type="predicted"/>
<keyword evidence="2" id="KW-1185">Reference proteome</keyword>
<dbReference type="Proteomes" id="UP000076066">
    <property type="component" value="Chromosome"/>
</dbReference>
<name>A0A143DE79_9PROT</name>